<feature type="transmembrane region" description="Helical" evidence="1">
    <location>
        <begin position="33"/>
        <end position="51"/>
    </location>
</feature>
<comment type="caution">
    <text evidence="2">The sequence shown here is derived from an EMBL/GenBank/DDBJ whole genome shotgun (WGS) entry which is preliminary data.</text>
</comment>
<dbReference type="AlphaFoldDB" id="A0A227KS52"/>
<keyword evidence="1" id="KW-0472">Membrane</keyword>
<keyword evidence="1" id="KW-1133">Transmembrane helix</keyword>
<organism evidence="2 3">
    <name type="scientific">Turicimonas muris</name>
    <dbReference type="NCBI Taxonomy" id="1796652"/>
    <lineage>
        <taxon>Bacteria</taxon>
        <taxon>Pseudomonadati</taxon>
        <taxon>Pseudomonadota</taxon>
        <taxon>Betaproteobacteria</taxon>
        <taxon>Burkholderiales</taxon>
        <taxon>Sutterellaceae</taxon>
        <taxon>Turicimonas</taxon>
    </lineage>
</organism>
<feature type="transmembrane region" description="Helical" evidence="1">
    <location>
        <begin position="63"/>
        <end position="82"/>
    </location>
</feature>
<dbReference type="GeneID" id="78363530"/>
<evidence type="ECO:0000256" key="1">
    <source>
        <dbReference type="SAM" id="Phobius"/>
    </source>
</evidence>
<evidence type="ECO:0008006" key="4">
    <source>
        <dbReference type="Google" id="ProtNLM"/>
    </source>
</evidence>
<keyword evidence="1" id="KW-0812">Transmembrane</keyword>
<accession>A0A227KS52</accession>
<keyword evidence="3" id="KW-1185">Reference proteome</keyword>
<evidence type="ECO:0000313" key="3">
    <source>
        <dbReference type="Proteomes" id="UP000214610"/>
    </source>
</evidence>
<proteinExistence type="predicted"/>
<gene>
    <name evidence="2" type="ORF">ADH67_03255</name>
</gene>
<name>A0A227KS52_9BURK</name>
<evidence type="ECO:0000313" key="2">
    <source>
        <dbReference type="EMBL" id="OXE51326.1"/>
    </source>
</evidence>
<protein>
    <recommendedName>
        <fullName evidence="4">DUF304 domain-containing protein</fullName>
    </recommendedName>
</protein>
<dbReference type="Proteomes" id="UP000214610">
    <property type="component" value="Unassembled WGS sequence"/>
</dbReference>
<dbReference type="EMBL" id="NHMP01000001">
    <property type="protein sequence ID" value="OXE51326.1"/>
    <property type="molecule type" value="Genomic_DNA"/>
</dbReference>
<reference evidence="3" key="1">
    <citation type="submission" date="2017-05" db="EMBL/GenBank/DDBJ databases">
        <title>Improved OligoMM genomes.</title>
        <authorList>
            <person name="Garzetti D."/>
        </authorList>
    </citation>
    <scope>NUCLEOTIDE SEQUENCE [LARGE SCALE GENOMIC DNA]</scope>
    <source>
        <strain evidence="3">YL45</strain>
    </source>
</reference>
<dbReference type="RefSeq" id="WP_066591620.1">
    <property type="nucleotide sequence ID" value="NZ_CAJTBZ010000022.1"/>
</dbReference>
<sequence>MAQSSTNNKAANQEDFQEFQWYYVQPAFKQLKFIDWALGSAAFAGAVAFLYAVDPDLMLDSPWVLVILPFLAFLICSIILILKPHRQIFYRIDKFGVYSEFRQSTCPLYTEIELVLSLFLSLFGVRHNFYMNKHSSRSREFKWKDIVSVRANPNLNKIVVQAGLKGKLFLFTTQNEFKQVLTLVEQYVAQSRTSYD</sequence>